<dbReference type="PANTHER" id="PTHR46566">
    <property type="entry name" value="1-PHOSPHOFRUCTOKINASE-RELATED"/>
    <property type="match status" value="1"/>
</dbReference>
<keyword evidence="4 8" id="KW-0418">Kinase</keyword>
<evidence type="ECO:0000256" key="2">
    <source>
        <dbReference type="ARBA" id="ARBA00022679"/>
    </source>
</evidence>
<dbReference type="InterPro" id="IPR011611">
    <property type="entry name" value="PfkB_dom"/>
</dbReference>
<dbReference type="PANTHER" id="PTHR46566:SF1">
    <property type="entry name" value="1-PHOSPHOFRUCTOKINASE"/>
    <property type="match status" value="1"/>
</dbReference>
<evidence type="ECO:0000256" key="8">
    <source>
        <dbReference type="RuleBase" id="RU369061"/>
    </source>
</evidence>
<sequence>MIYTVTLNPSIDYHIWMDAWTEREIHKAQREQKVAGGKGINVSKVLNILGMESTALGFVGGFFGAFIQHELEQEGIAHRLIRTRQESRLNIKIKAQSETDISGTSPAISEEELAALYSQLDELTADDYLVLAGSVPRGIPDTVYQSIMKRLGPRGVRIFLDASGKALADGLAEKPFLIKPNHHELGELFGVEITTHEEAVTYGKKALEAGAQHVIVSMAEQGAVFVSRDGVYVARIPKQPPVNSIGAGDSMVAGFLYGFTRGMSSEEAFRFAVAAGSSTALSEGFCTHEKIREISPKITVTTVEG</sequence>
<gene>
    <name evidence="10" type="primary">pfkB</name>
    <name evidence="10" type="ORF">NDK47_00770</name>
</gene>
<evidence type="ECO:0000256" key="6">
    <source>
        <dbReference type="ARBA" id="ARBA00047745"/>
    </source>
</evidence>
<dbReference type="NCBIfam" id="TIGR03828">
    <property type="entry name" value="pfkB"/>
    <property type="match status" value="1"/>
</dbReference>
<comment type="catalytic activity">
    <reaction evidence="7">
        <text>D-tagatofuranose 6-phosphate + ATP = D-tagatofuranose 1,6-bisphosphate + ADP + H(+)</text>
        <dbReference type="Rhea" id="RHEA:12420"/>
        <dbReference type="ChEBI" id="CHEBI:15378"/>
        <dbReference type="ChEBI" id="CHEBI:30616"/>
        <dbReference type="ChEBI" id="CHEBI:58694"/>
        <dbReference type="ChEBI" id="CHEBI:58695"/>
        <dbReference type="ChEBI" id="CHEBI:456216"/>
        <dbReference type="EC" id="2.7.1.144"/>
    </reaction>
</comment>
<comment type="pathway">
    <text evidence="7">Carbohydrate metabolism; D-tagatose 6-phosphate degradation; D-glyceraldehyde 3-phosphate and glycerone phosphate from D-tagatose 6-phosphate: step 1/2.</text>
</comment>
<evidence type="ECO:0000256" key="7">
    <source>
        <dbReference type="PIRNR" id="PIRNR000535"/>
    </source>
</evidence>
<dbReference type="RefSeq" id="WP_251873007.1">
    <property type="nucleotide sequence ID" value="NZ_CP098755.1"/>
</dbReference>
<evidence type="ECO:0000259" key="9">
    <source>
        <dbReference type="Pfam" id="PF00294"/>
    </source>
</evidence>
<accession>A0ABY4WFJ4</accession>
<feature type="domain" description="Carbohydrate kinase PfkB" evidence="9">
    <location>
        <begin position="7"/>
        <end position="286"/>
    </location>
</feature>
<dbReference type="InterPro" id="IPR002173">
    <property type="entry name" value="Carboh/pur_kinase_PfkB_CS"/>
</dbReference>
<evidence type="ECO:0000256" key="3">
    <source>
        <dbReference type="ARBA" id="ARBA00022741"/>
    </source>
</evidence>
<dbReference type="Gene3D" id="3.40.1190.20">
    <property type="match status" value="1"/>
</dbReference>
<evidence type="ECO:0000256" key="5">
    <source>
        <dbReference type="ARBA" id="ARBA00022840"/>
    </source>
</evidence>
<dbReference type="InterPro" id="IPR017583">
    <property type="entry name" value="Tagatose/fructose_Pkinase"/>
</dbReference>
<dbReference type="PIRSF" id="PIRSF000535">
    <property type="entry name" value="1PFK/6PFK/LacC"/>
    <property type="match status" value="1"/>
</dbReference>
<keyword evidence="11" id="KW-1185">Reference proteome</keyword>
<evidence type="ECO:0000256" key="1">
    <source>
        <dbReference type="ARBA" id="ARBA00005380"/>
    </source>
</evidence>
<comment type="catalytic activity">
    <reaction evidence="6 8">
        <text>beta-D-fructose 1-phosphate + ATP = beta-D-fructose 1,6-bisphosphate + ADP + H(+)</text>
        <dbReference type="Rhea" id="RHEA:14213"/>
        <dbReference type="ChEBI" id="CHEBI:15378"/>
        <dbReference type="ChEBI" id="CHEBI:30616"/>
        <dbReference type="ChEBI" id="CHEBI:32966"/>
        <dbReference type="ChEBI" id="CHEBI:138881"/>
        <dbReference type="ChEBI" id="CHEBI:456216"/>
        <dbReference type="EC" id="2.7.1.56"/>
    </reaction>
</comment>
<comment type="similarity">
    <text evidence="7">Belongs to the carbohydrate kinase PfkB family. LacC subfamily.</text>
</comment>
<keyword evidence="7" id="KW-0423">Lactose metabolism</keyword>
<proteinExistence type="inferred from homology"/>
<dbReference type="CDD" id="cd01164">
    <property type="entry name" value="FruK_PfkB_like"/>
    <property type="match status" value="1"/>
</dbReference>
<dbReference type="InterPro" id="IPR029056">
    <property type="entry name" value="Ribokinase-like"/>
</dbReference>
<dbReference type="PROSITE" id="PS00583">
    <property type="entry name" value="PFKB_KINASES_1"/>
    <property type="match status" value="1"/>
</dbReference>
<dbReference type="GO" id="GO:0008662">
    <property type="term" value="F:1-phosphofructokinase activity"/>
    <property type="evidence" value="ECO:0007669"/>
    <property type="project" value="UniProtKB-EC"/>
</dbReference>
<dbReference type="InterPro" id="IPR022463">
    <property type="entry name" value="1-PFruKinase"/>
</dbReference>
<keyword evidence="2 7" id="KW-0808">Transferase</keyword>
<name>A0ABY4WFJ4_9BACL</name>
<keyword evidence="3 7" id="KW-0547">Nucleotide-binding</keyword>
<dbReference type="EC" id="2.7.1.144" evidence="7"/>
<dbReference type="EMBL" id="CP098755">
    <property type="protein sequence ID" value="USG65923.1"/>
    <property type="molecule type" value="Genomic_DNA"/>
</dbReference>
<dbReference type="PROSITE" id="PS00584">
    <property type="entry name" value="PFKB_KINASES_2"/>
    <property type="match status" value="1"/>
</dbReference>
<dbReference type="SUPFAM" id="SSF53613">
    <property type="entry name" value="Ribokinase-like"/>
    <property type="match status" value="1"/>
</dbReference>
<comment type="similarity">
    <text evidence="1">Belongs to the carbohydrate kinase pfkB family.</text>
</comment>
<evidence type="ECO:0000313" key="11">
    <source>
        <dbReference type="Proteomes" id="UP001056500"/>
    </source>
</evidence>
<dbReference type="Proteomes" id="UP001056500">
    <property type="component" value="Chromosome"/>
</dbReference>
<dbReference type="NCBIfam" id="TIGR03168">
    <property type="entry name" value="1-PFK"/>
    <property type="match status" value="1"/>
</dbReference>
<keyword evidence="5 7" id="KW-0067">ATP-binding</keyword>
<comment type="function">
    <text evidence="8">Catalyzes the ATP-dependent phosphorylation of fructose-l-phosphate to fructose-l,6-bisphosphate.</text>
</comment>
<dbReference type="Pfam" id="PF00294">
    <property type="entry name" value="PfkB"/>
    <property type="match status" value="1"/>
</dbReference>
<protein>
    <recommendedName>
        <fullName evidence="7">Tagatose-6-phosphate kinase</fullName>
        <ecNumber evidence="7">2.7.1.144</ecNumber>
    </recommendedName>
</protein>
<reference evidence="10" key="1">
    <citation type="submission" date="2022-06" db="EMBL/GenBank/DDBJ databases">
        <title>Genome sequencing of Brevibacillus sp. BB3-R1.</title>
        <authorList>
            <person name="Heo J."/>
            <person name="Lee D."/>
            <person name="Won M."/>
            <person name="Han B.-H."/>
            <person name="Hong S.-B."/>
            <person name="Kwon S.-W."/>
        </authorList>
    </citation>
    <scope>NUCLEOTIDE SEQUENCE</scope>
    <source>
        <strain evidence="10">BB3-R1</strain>
    </source>
</reference>
<organism evidence="10 11">
    <name type="scientific">Brevibacillus ruminantium</name>
    <dbReference type="NCBI Taxonomy" id="2950604"/>
    <lineage>
        <taxon>Bacteria</taxon>
        <taxon>Bacillati</taxon>
        <taxon>Bacillota</taxon>
        <taxon>Bacilli</taxon>
        <taxon>Bacillales</taxon>
        <taxon>Paenibacillaceae</taxon>
        <taxon>Brevibacillus</taxon>
    </lineage>
</organism>
<evidence type="ECO:0000313" key="10">
    <source>
        <dbReference type="EMBL" id="USG65923.1"/>
    </source>
</evidence>
<evidence type="ECO:0000256" key="4">
    <source>
        <dbReference type="ARBA" id="ARBA00022777"/>
    </source>
</evidence>